<dbReference type="EMBL" id="FOGB01000001">
    <property type="protein sequence ID" value="SEQ01690.1"/>
    <property type="molecule type" value="Genomic_DNA"/>
</dbReference>
<evidence type="ECO:0000256" key="1">
    <source>
        <dbReference type="SAM" id="SignalP"/>
    </source>
</evidence>
<dbReference type="OrthoDB" id="1436160at2"/>
<keyword evidence="3" id="KW-1185">Reference proteome</keyword>
<keyword evidence="1" id="KW-0732">Signal</keyword>
<gene>
    <name evidence="2" type="ORF">SAMN03080615_00029</name>
</gene>
<accession>A0A1H9CKE5</accession>
<reference evidence="3" key="1">
    <citation type="submission" date="2016-10" db="EMBL/GenBank/DDBJ databases">
        <authorList>
            <person name="Varghese N."/>
            <person name="Submissions S."/>
        </authorList>
    </citation>
    <scope>NUCLEOTIDE SEQUENCE [LARGE SCALE GENOMIC DNA]</scope>
    <source>
        <strain evidence="3">DSM 18887</strain>
    </source>
</reference>
<feature type="signal peptide" evidence="1">
    <location>
        <begin position="1"/>
        <end position="18"/>
    </location>
</feature>
<dbReference type="Proteomes" id="UP000198749">
    <property type="component" value="Unassembled WGS sequence"/>
</dbReference>
<organism evidence="2 3">
    <name type="scientific">Amphritea atlantica</name>
    <dbReference type="NCBI Taxonomy" id="355243"/>
    <lineage>
        <taxon>Bacteria</taxon>
        <taxon>Pseudomonadati</taxon>
        <taxon>Pseudomonadota</taxon>
        <taxon>Gammaproteobacteria</taxon>
        <taxon>Oceanospirillales</taxon>
        <taxon>Oceanospirillaceae</taxon>
        <taxon>Amphritea</taxon>
    </lineage>
</organism>
<evidence type="ECO:0000313" key="3">
    <source>
        <dbReference type="Proteomes" id="UP000198749"/>
    </source>
</evidence>
<proteinExistence type="predicted"/>
<dbReference type="STRING" id="355243.SAMN03080615_00029"/>
<name>A0A1H9CKE5_9GAMM</name>
<evidence type="ECO:0000313" key="2">
    <source>
        <dbReference type="EMBL" id="SEQ01690.1"/>
    </source>
</evidence>
<sequence>MKTFSLIFILILAFPVQATNDFERKNKAPIESYILAIDGISHEVILNNLEEIQIENKKHVLKLIKSNTRVFDFAGAFFEFDAKMYFSYEEISPGVDHWSLDGNNAAIIVQKYSDKVDFDELTEALNAQYSQMKAEIKMSETELVVDSKLKKGRKLDIDLGEIKIEQHIFYFSNKQSCVLIILQDTPLDSGDNSLEFERIKKLMQATLSVNI</sequence>
<dbReference type="AlphaFoldDB" id="A0A1H9CKE5"/>
<feature type="chain" id="PRO_5011697866" evidence="1">
    <location>
        <begin position="19"/>
        <end position="211"/>
    </location>
</feature>
<dbReference type="RefSeq" id="WP_091352322.1">
    <property type="nucleotide sequence ID" value="NZ_AP025284.1"/>
</dbReference>
<protein>
    <submittedName>
        <fullName evidence="2">Uncharacterized protein</fullName>
    </submittedName>
</protein>